<reference evidence="2 3" key="1">
    <citation type="journal article" date="2023" name="Plants (Basel)">
        <title>Bridging the Gap: Combining Genomics and Transcriptomics Approaches to Understand Stylosanthes scabra, an Orphan Legume from the Brazilian Caatinga.</title>
        <authorList>
            <person name="Ferreira-Neto J.R.C."/>
            <person name="da Silva M.D."/>
            <person name="Binneck E."/>
            <person name="de Melo N.F."/>
            <person name="da Silva R.H."/>
            <person name="de Melo A.L.T.M."/>
            <person name="Pandolfi V."/>
            <person name="Bustamante F.O."/>
            <person name="Brasileiro-Vidal A.C."/>
            <person name="Benko-Iseppon A.M."/>
        </authorList>
    </citation>
    <scope>NUCLEOTIDE SEQUENCE [LARGE SCALE GENOMIC DNA]</scope>
    <source>
        <tissue evidence="2">Leaves</tissue>
    </source>
</reference>
<keyword evidence="1" id="KW-1133">Transmembrane helix</keyword>
<protein>
    <submittedName>
        <fullName evidence="2">Uncharacterized protein</fullName>
    </submittedName>
</protein>
<dbReference type="EMBL" id="JASCZI010151845">
    <property type="protein sequence ID" value="MED6174638.1"/>
    <property type="molecule type" value="Genomic_DNA"/>
</dbReference>
<evidence type="ECO:0000313" key="2">
    <source>
        <dbReference type="EMBL" id="MED6174638.1"/>
    </source>
</evidence>
<sequence length="166" mass="19166">MDSLWLDESRFITCGKPKIHSRHLLKLHNNRGKVGAFSLRKHLEPCQFQEKLVDLQSDGWTNQVWDPGESYKNKYFWGLVTYLGIFASLMYMIWNPINNTKSKYWWKFIDSVGILRSLAKFGAEVAKESARNEKIAKKSLKAKSRAYAYAPKGPMRTHCHALGVIS</sequence>
<keyword evidence="1" id="KW-0472">Membrane</keyword>
<name>A0ABU6VR39_9FABA</name>
<comment type="caution">
    <text evidence="2">The sequence shown here is derived from an EMBL/GenBank/DDBJ whole genome shotgun (WGS) entry which is preliminary data.</text>
</comment>
<evidence type="ECO:0000256" key="1">
    <source>
        <dbReference type="SAM" id="Phobius"/>
    </source>
</evidence>
<dbReference type="Proteomes" id="UP001341840">
    <property type="component" value="Unassembled WGS sequence"/>
</dbReference>
<organism evidence="2 3">
    <name type="scientific">Stylosanthes scabra</name>
    <dbReference type="NCBI Taxonomy" id="79078"/>
    <lineage>
        <taxon>Eukaryota</taxon>
        <taxon>Viridiplantae</taxon>
        <taxon>Streptophyta</taxon>
        <taxon>Embryophyta</taxon>
        <taxon>Tracheophyta</taxon>
        <taxon>Spermatophyta</taxon>
        <taxon>Magnoliopsida</taxon>
        <taxon>eudicotyledons</taxon>
        <taxon>Gunneridae</taxon>
        <taxon>Pentapetalae</taxon>
        <taxon>rosids</taxon>
        <taxon>fabids</taxon>
        <taxon>Fabales</taxon>
        <taxon>Fabaceae</taxon>
        <taxon>Papilionoideae</taxon>
        <taxon>50 kb inversion clade</taxon>
        <taxon>dalbergioids sensu lato</taxon>
        <taxon>Dalbergieae</taxon>
        <taxon>Pterocarpus clade</taxon>
        <taxon>Stylosanthes</taxon>
    </lineage>
</organism>
<evidence type="ECO:0000313" key="3">
    <source>
        <dbReference type="Proteomes" id="UP001341840"/>
    </source>
</evidence>
<keyword evidence="3" id="KW-1185">Reference proteome</keyword>
<gene>
    <name evidence="2" type="ORF">PIB30_070964</name>
</gene>
<keyword evidence="1" id="KW-0812">Transmembrane</keyword>
<accession>A0ABU6VR39</accession>
<proteinExistence type="predicted"/>
<feature type="transmembrane region" description="Helical" evidence="1">
    <location>
        <begin position="75"/>
        <end position="94"/>
    </location>
</feature>